<feature type="domain" description="Rhodopsin" evidence="8">
    <location>
        <begin position="27"/>
        <end position="268"/>
    </location>
</feature>
<evidence type="ECO:0000256" key="3">
    <source>
        <dbReference type="ARBA" id="ARBA00022989"/>
    </source>
</evidence>
<feature type="transmembrane region" description="Helical" evidence="7">
    <location>
        <begin position="244"/>
        <end position="263"/>
    </location>
</feature>
<dbReference type="PANTHER" id="PTHR33048:SF96">
    <property type="entry name" value="INTEGRAL MEMBRANE PROTEIN"/>
    <property type="match status" value="1"/>
</dbReference>
<keyword evidence="2 7" id="KW-0812">Transmembrane</keyword>
<dbReference type="Pfam" id="PF20684">
    <property type="entry name" value="Fung_rhodopsin"/>
    <property type="match status" value="1"/>
</dbReference>
<comment type="similarity">
    <text evidence="5">Belongs to the SAT4 family.</text>
</comment>
<name>A0A0C3CYN9_OIDMZ</name>
<feature type="transmembrane region" description="Helical" evidence="7">
    <location>
        <begin position="12"/>
        <end position="31"/>
    </location>
</feature>
<comment type="subcellular location">
    <subcellularLocation>
        <location evidence="1">Membrane</location>
        <topology evidence="1">Multi-pass membrane protein</topology>
    </subcellularLocation>
</comment>
<feature type="transmembrane region" description="Helical" evidence="7">
    <location>
        <begin position="43"/>
        <end position="64"/>
    </location>
</feature>
<dbReference type="PANTHER" id="PTHR33048">
    <property type="entry name" value="PTH11-LIKE INTEGRAL MEMBRANE PROTEIN (AFU_ORTHOLOGUE AFUA_5G11245)"/>
    <property type="match status" value="1"/>
</dbReference>
<evidence type="ECO:0000256" key="5">
    <source>
        <dbReference type="ARBA" id="ARBA00038359"/>
    </source>
</evidence>
<feature type="transmembrane region" description="Helical" evidence="7">
    <location>
        <begin position="206"/>
        <end position="224"/>
    </location>
</feature>
<dbReference type="HOGENOM" id="CLU_028200_3_4_1"/>
<feature type="transmembrane region" description="Helical" evidence="7">
    <location>
        <begin position="121"/>
        <end position="142"/>
    </location>
</feature>
<feature type="region of interest" description="Disordered" evidence="6">
    <location>
        <begin position="292"/>
        <end position="318"/>
    </location>
</feature>
<evidence type="ECO:0000256" key="4">
    <source>
        <dbReference type="ARBA" id="ARBA00023136"/>
    </source>
</evidence>
<gene>
    <name evidence="9" type="ORF">OIDMADRAFT_178177</name>
</gene>
<dbReference type="Proteomes" id="UP000054321">
    <property type="component" value="Unassembled WGS sequence"/>
</dbReference>
<dbReference type="OrthoDB" id="3936451at2759"/>
<evidence type="ECO:0000256" key="7">
    <source>
        <dbReference type="SAM" id="Phobius"/>
    </source>
</evidence>
<protein>
    <recommendedName>
        <fullName evidence="8">Rhodopsin domain-containing protein</fullName>
    </recommendedName>
</protein>
<evidence type="ECO:0000256" key="2">
    <source>
        <dbReference type="ARBA" id="ARBA00022692"/>
    </source>
</evidence>
<accession>A0A0C3CYN9</accession>
<evidence type="ECO:0000313" key="10">
    <source>
        <dbReference type="Proteomes" id="UP000054321"/>
    </source>
</evidence>
<organism evidence="9 10">
    <name type="scientific">Oidiodendron maius (strain Zn)</name>
    <dbReference type="NCBI Taxonomy" id="913774"/>
    <lineage>
        <taxon>Eukaryota</taxon>
        <taxon>Fungi</taxon>
        <taxon>Dikarya</taxon>
        <taxon>Ascomycota</taxon>
        <taxon>Pezizomycotina</taxon>
        <taxon>Leotiomycetes</taxon>
        <taxon>Leotiomycetes incertae sedis</taxon>
        <taxon>Myxotrichaceae</taxon>
        <taxon>Oidiodendron</taxon>
    </lineage>
</organism>
<feature type="region of interest" description="Disordered" evidence="6">
    <location>
        <begin position="330"/>
        <end position="414"/>
    </location>
</feature>
<evidence type="ECO:0000313" key="9">
    <source>
        <dbReference type="EMBL" id="KIN04114.1"/>
    </source>
</evidence>
<reference evidence="10" key="2">
    <citation type="submission" date="2015-01" db="EMBL/GenBank/DDBJ databases">
        <title>Evolutionary Origins and Diversification of the Mycorrhizal Mutualists.</title>
        <authorList>
            <consortium name="DOE Joint Genome Institute"/>
            <consortium name="Mycorrhizal Genomics Consortium"/>
            <person name="Kohler A."/>
            <person name="Kuo A."/>
            <person name="Nagy L.G."/>
            <person name="Floudas D."/>
            <person name="Copeland A."/>
            <person name="Barry K.W."/>
            <person name="Cichocki N."/>
            <person name="Veneault-Fourrey C."/>
            <person name="LaButti K."/>
            <person name="Lindquist E.A."/>
            <person name="Lipzen A."/>
            <person name="Lundell T."/>
            <person name="Morin E."/>
            <person name="Murat C."/>
            <person name="Riley R."/>
            <person name="Ohm R."/>
            <person name="Sun H."/>
            <person name="Tunlid A."/>
            <person name="Henrissat B."/>
            <person name="Grigoriev I.V."/>
            <person name="Hibbett D.S."/>
            <person name="Martin F."/>
        </authorList>
    </citation>
    <scope>NUCLEOTIDE SEQUENCE [LARGE SCALE GENOMIC DNA]</scope>
    <source>
        <strain evidence="10">Zn</strain>
    </source>
</reference>
<evidence type="ECO:0000259" key="8">
    <source>
        <dbReference type="Pfam" id="PF20684"/>
    </source>
</evidence>
<sequence>MAAYDRGPECAAIIGVLLGLAWLFFSLRMYVKLFLTKGFGVDDVLLIIAIILFTTYNICGALGVKYGTGRHLVAIPLQDIPKALHFWFLCELFYTLTTVFIRLSIAVFLIRICLKPIYKYIIYATMAMVTGFSIFYFFLVLFQCSPVDFFWNQYKGAKGHCMNPRVIPDASYAHSVVSFTADWVLGLLPVALIWNLQMNRRTKISLAGILAIGLLAGVAAMIRIPYIRVLTITDDFLYATTDVAIWSTVEAGLGIVAASAYTLRPLFRSLYSMTSRSTHGYGDHTAKGTITAGGYKKNASRAGGDSRAQQGSHMGIPLHQNTWVGNARADADGYANRGNGSTQGVASTRSPFGDSNEDVTQEQQGQPRGSESDGSGSGIQVHRTFEVTTEGEDEEWPAEPWKRGEGAGSNVSIV</sequence>
<dbReference type="InterPro" id="IPR052337">
    <property type="entry name" value="SAT4-like"/>
</dbReference>
<dbReference type="InterPro" id="IPR049326">
    <property type="entry name" value="Rhodopsin_dom_fungi"/>
</dbReference>
<keyword evidence="3 7" id="KW-1133">Transmembrane helix</keyword>
<proteinExistence type="inferred from homology"/>
<dbReference type="GO" id="GO:0016020">
    <property type="term" value="C:membrane"/>
    <property type="evidence" value="ECO:0007669"/>
    <property type="project" value="UniProtKB-SubCell"/>
</dbReference>
<dbReference type="AlphaFoldDB" id="A0A0C3CYN9"/>
<feature type="transmembrane region" description="Helical" evidence="7">
    <location>
        <begin position="84"/>
        <end position="109"/>
    </location>
</feature>
<dbReference type="EMBL" id="KN832873">
    <property type="protein sequence ID" value="KIN04114.1"/>
    <property type="molecule type" value="Genomic_DNA"/>
</dbReference>
<reference evidence="9 10" key="1">
    <citation type="submission" date="2014-04" db="EMBL/GenBank/DDBJ databases">
        <authorList>
            <consortium name="DOE Joint Genome Institute"/>
            <person name="Kuo A."/>
            <person name="Martino E."/>
            <person name="Perotto S."/>
            <person name="Kohler A."/>
            <person name="Nagy L.G."/>
            <person name="Floudas D."/>
            <person name="Copeland A."/>
            <person name="Barry K.W."/>
            <person name="Cichocki N."/>
            <person name="Veneault-Fourrey C."/>
            <person name="LaButti K."/>
            <person name="Lindquist E.A."/>
            <person name="Lipzen A."/>
            <person name="Lundell T."/>
            <person name="Morin E."/>
            <person name="Murat C."/>
            <person name="Sun H."/>
            <person name="Tunlid A."/>
            <person name="Henrissat B."/>
            <person name="Grigoriev I.V."/>
            <person name="Hibbett D.S."/>
            <person name="Martin F."/>
            <person name="Nordberg H.P."/>
            <person name="Cantor M.N."/>
            <person name="Hua S.X."/>
        </authorList>
    </citation>
    <scope>NUCLEOTIDE SEQUENCE [LARGE SCALE GENOMIC DNA]</scope>
    <source>
        <strain evidence="9 10">Zn</strain>
    </source>
</reference>
<evidence type="ECO:0000256" key="1">
    <source>
        <dbReference type="ARBA" id="ARBA00004141"/>
    </source>
</evidence>
<keyword evidence="4 7" id="KW-0472">Membrane</keyword>
<feature type="compositionally biased region" description="Polar residues" evidence="6">
    <location>
        <begin position="338"/>
        <end position="350"/>
    </location>
</feature>
<evidence type="ECO:0000256" key="6">
    <source>
        <dbReference type="SAM" id="MobiDB-lite"/>
    </source>
</evidence>
<dbReference type="InParanoid" id="A0A0C3CYN9"/>
<feature type="transmembrane region" description="Helical" evidence="7">
    <location>
        <begin position="172"/>
        <end position="194"/>
    </location>
</feature>
<feature type="compositionally biased region" description="Polar residues" evidence="6">
    <location>
        <begin position="361"/>
        <end position="374"/>
    </location>
</feature>
<keyword evidence="10" id="KW-1185">Reference proteome</keyword>